<dbReference type="InterPro" id="IPR001810">
    <property type="entry name" value="F-box_dom"/>
</dbReference>
<dbReference type="PROSITE" id="PS50181">
    <property type="entry name" value="FBOX"/>
    <property type="match status" value="1"/>
</dbReference>
<dbReference type="OrthoDB" id="5279008at2759"/>
<dbReference type="SMART" id="SM00256">
    <property type="entry name" value="FBOX"/>
    <property type="match status" value="1"/>
</dbReference>
<dbReference type="Proteomes" id="UP000237438">
    <property type="component" value="Unassembled WGS sequence"/>
</dbReference>
<evidence type="ECO:0000313" key="3">
    <source>
        <dbReference type="Proteomes" id="UP000237438"/>
    </source>
</evidence>
<sequence>MQIYDFMMRLPHDLCFRIADYLYFEDLLRVRLVSRSWYQAFCKTDICAHAIQKQTSLPLEQFFQSFRVNYAELDDKMKDDCHRKYMINRIRREHGIARSIFELEYNLNARDTTVFKYSEGRVVICSSGIIIVEDLETRLKSILQYPPNINPISAEFSSLVGHFFFSPVENNRSDGTSAQLAMWNIISRRLYLFPEPYVIINAASFQNQVGLFATNSSNLWEDFIFLSWDEESGFNKLLTFANSNNPRERIVNAGIFFHPCEKGIIFIIIQTRMLSMFDSSNYGTRITVYCYEDYKLISTQQEIIKTKTLPAEDKIEKYNDGNQICINSREPPFGWIPRSLKSYKFVHRTIVTNQGPESRWFPVQVSNNETPLDQEPVFGQERQATENQPSDFGRESYIRWIKRDLGYVPLVQFGKSSDETFYEHLIYDMNTRQFTRFNIPLHPTYQECLFGHGSFIWNDQVFIRARHENVEKLQVITLSKGLSGLWNGWVGKDDLSHSSGSSITRGENRLSCRSSPFEFQDGLQDKFES</sequence>
<name>A0A2S4PL85_9PEZI</name>
<protein>
    <recommendedName>
        <fullName evidence="1">F-box domain-containing protein</fullName>
    </recommendedName>
</protein>
<feature type="domain" description="F-box" evidence="1">
    <location>
        <begin position="4"/>
        <end position="39"/>
    </location>
</feature>
<dbReference type="CDD" id="cd09917">
    <property type="entry name" value="F-box_SF"/>
    <property type="match status" value="1"/>
</dbReference>
<reference evidence="2 3" key="1">
    <citation type="submission" date="2017-10" db="EMBL/GenBank/DDBJ databases">
        <title>Development of genomic resources for the powdery mildew, Erysiphe pulchra.</title>
        <authorList>
            <person name="Wadl P.A."/>
            <person name="Mack B.M."/>
            <person name="Moore G."/>
            <person name="Beltz S.B."/>
        </authorList>
    </citation>
    <scope>NUCLEOTIDE SEQUENCE [LARGE SCALE GENOMIC DNA]</scope>
    <source>
        <strain evidence="2">Cflorida</strain>
    </source>
</reference>
<dbReference type="EMBL" id="PEDP01002234">
    <property type="protein sequence ID" value="POS82809.1"/>
    <property type="molecule type" value="Genomic_DNA"/>
</dbReference>
<comment type="caution">
    <text evidence="2">The sequence shown here is derived from an EMBL/GenBank/DDBJ whole genome shotgun (WGS) entry which is preliminary data.</text>
</comment>
<dbReference type="SUPFAM" id="SSF81383">
    <property type="entry name" value="F-box domain"/>
    <property type="match status" value="1"/>
</dbReference>
<dbReference type="Pfam" id="PF12937">
    <property type="entry name" value="F-box-like"/>
    <property type="match status" value="1"/>
</dbReference>
<evidence type="ECO:0000313" key="2">
    <source>
        <dbReference type="EMBL" id="POS82809.1"/>
    </source>
</evidence>
<dbReference type="AlphaFoldDB" id="A0A2S4PL85"/>
<accession>A0A2S4PL85</accession>
<keyword evidence="3" id="KW-1185">Reference proteome</keyword>
<evidence type="ECO:0000259" key="1">
    <source>
        <dbReference type="PROSITE" id="PS50181"/>
    </source>
</evidence>
<gene>
    <name evidence="2" type="ORF">EPUL_005500</name>
</gene>
<dbReference type="STRING" id="225359.A0A2S4PL85"/>
<organism evidence="2 3">
    <name type="scientific">Erysiphe pulchra</name>
    <dbReference type="NCBI Taxonomy" id="225359"/>
    <lineage>
        <taxon>Eukaryota</taxon>
        <taxon>Fungi</taxon>
        <taxon>Dikarya</taxon>
        <taxon>Ascomycota</taxon>
        <taxon>Pezizomycotina</taxon>
        <taxon>Leotiomycetes</taxon>
        <taxon>Erysiphales</taxon>
        <taxon>Erysiphaceae</taxon>
        <taxon>Erysiphe</taxon>
    </lineage>
</organism>
<dbReference type="InterPro" id="IPR036047">
    <property type="entry name" value="F-box-like_dom_sf"/>
</dbReference>
<feature type="non-terminal residue" evidence="2">
    <location>
        <position position="529"/>
    </location>
</feature>
<dbReference type="Gene3D" id="1.20.1280.50">
    <property type="match status" value="1"/>
</dbReference>
<proteinExistence type="predicted"/>